<feature type="transmembrane region" description="Helical" evidence="7">
    <location>
        <begin position="209"/>
        <end position="232"/>
    </location>
</feature>
<dbReference type="InterPro" id="IPR052337">
    <property type="entry name" value="SAT4-like"/>
</dbReference>
<accession>A0ABR3GL08</accession>
<evidence type="ECO:0000313" key="10">
    <source>
        <dbReference type="Proteomes" id="UP001447188"/>
    </source>
</evidence>
<keyword evidence="4 7" id="KW-0472">Membrane</keyword>
<comment type="subcellular location">
    <subcellularLocation>
        <location evidence="1">Membrane</location>
        <topology evidence="1">Multi-pass membrane protein</topology>
    </subcellularLocation>
</comment>
<dbReference type="PANTHER" id="PTHR33048">
    <property type="entry name" value="PTH11-LIKE INTEGRAL MEMBRANE PROTEIN (AFU_ORTHOLOGUE AFUA_5G11245)"/>
    <property type="match status" value="1"/>
</dbReference>
<protein>
    <recommendedName>
        <fullName evidence="8">Rhodopsin domain-containing protein</fullName>
    </recommendedName>
</protein>
<organism evidence="9 10">
    <name type="scientific">Discina gigas</name>
    <dbReference type="NCBI Taxonomy" id="1032678"/>
    <lineage>
        <taxon>Eukaryota</taxon>
        <taxon>Fungi</taxon>
        <taxon>Dikarya</taxon>
        <taxon>Ascomycota</taxon>
        <taxon>Pezizomycotina</taxon>
        <taxon>Pezizomycetes</taxon>
        <taxon>Pezizales</taxon>
        <taxon>Discinaceae</taxon>
        <taxon>Discina</taxon>
    </lineage>
</organism>
<keyword evidence="10" id="KW-1185">Reference proteome</keyword>
<keyword evidence="3 7" id="KW-1133">Transmembrane helix</keyword>
<feature type="domain" description="Rhodopsin" evidence="8">
    <location>
        <begin position="6"/>
        <end position="230"/>
    </location>
</feature>
<evidence type="ECO:0000256" key="1">
    <source>
        <dbReference type="ARBA" id="ARBA00004141"/>
    </source>
</evidence>
<dbReference type="EMBL" id="JBBBZM010000047">
    <property type="protein sequence ID" value="KAL0636606.1"/>
    <property type="molecule type" value="Genomic_DNA"/>
</dbReference>
<comment type="similarity">
    <text evidence="5">Belongs to the SAT4 family.</text>
</comment>
<feature type="region of interest" description="Disordered" evidence="6">
    <location>
        <begin position="337"/>
        <end position="410"/>
    </location>
</feature>
<proteinExistence type="inferred from homology"/>
<evidence type="ECO:0000256" key="7">
    <source>
        <dbReference type="SAM" id="Phobius"/>
    </source>
</evidence>
<evidence type="ECO:0000256" key="2">
    <source>
        <dbReference type="ARBA" id="ARBA00022692"/>
    </source>
</evidence>
<dbReference type="InterPro" id="IPR049326">
    <property type="entry name" value="Rhodopsin_dom_fungi"/>
</dbReference>
<comment type="caution">
    <text evidence="9">The sequence shown here is derived from an EMBL/GenBank/DDBJ whole genome shotgun (WGS) entry which is preliminary data.</text>
</comment>
<keyword evidence="2 7" id="KW-0812">Transmembrane</keyword>
<feature type="transmembrane region" description="Helical" evidence="7">
    <location>
        <begin position="175"/>
        <end position="197"/>
    </location>
</feature>
<dbReference type="PANTHER" id="PTHR33048:SF19">
    <property type="entry name" value="MEMBRANE PROTEIN PTH11-LIKE, PUTATIVE (AFU_ORTHOLOGUE AFUA_1G14080)-RELATED"/>
    <property type="match status" value="1"/>
</dbReference>
<dbReference type="Proteomes" id="UP001447188">
    <property type="component" value="Unassembled WGS sequence"/>
</dbReference>
<evidence type="ECO:0000256" key="6">
    <source>
        <dbReference type="SAM" id="MobiDB-lite"/>
    </source>
</evidence>
<evidence type="ECO:0000259" key="8">
    <source>
        <dbReference type="Pfam" id="PF20684"/>
    </source>
</evidence>
<feature type="transmembrane region" description="Helical" evidence="7">
    <location>
        <begin position="12"/>
        <end position="31"/>
    </location>
</feature>
<evidence type="ECO:0000313" key="9">
    <source>
        <dbReference type="EMBL" id="KAL0636606.1"/>
    </source>
</evidence>
<evidence type="ECO:0000256" key="5">
    <source>
        <dbReference type="ARBA" id="ARBA00038359"/>
    </source>
</evidence>
<dbReference type="Pfam" id="PF20684">
    <property type="entry name" value="Fung_rhodopsin"/>
    <property type="match status" value="1"/>
</dbReference>
<sequence length="434" mass="48058">MKVFPDDKWMAASAVPLLIRVGLIHAVLTLGTNNVDTKRMTEEEVKRRVLGSQLVLLGRVMYAMLGHVSSIWSQKLCITEFYKRLTVHFWGKGYDRGLKIIRWSLLVTLTVSVISIFVECRPRQVKPDPGPQCRESFAPLVVLGSLNVVTDLFLVFFPIPAIINSRMRTRTKVHLIFLFSLSLLPVATTVYRVPTIINHQGVAGQPYRSLWASLESLAACACANAVVLNSYARDRGPKKMKFRVHEEEAMDRRSVRLGTRLWGSDEDLAGDVGVGMNPELQSLTERSNRSSGTPSSIMQFKTPYYYPQHFNNMGVPAPRPTMTRAKWDFDDEAPHNAIKRTRTHPDGSPAIPRKAYDRGRSVSFSDVGGLLRNEGSPGRGRRSGGSDSASGSTSESASESASGSGSWDSVVIKMPPDDMMFNDVGGLLTVLEEV</sequence>
<evidence type="ECO:0000256" key="4">
    <source>
        <dbReference type="ARBA" id="ARBA00023136"/>
    </source>
</evidence>
<feature type="compositionally biased region" description="Low complexity" evidence="6">
    <location>
        <begin position="385"/>
        <end position="406"/>
    </location>
</feature>
<feature type="transmembrane region" description="Helical" evidence="7">
    <location>
        <begin position="100"/>
        <end position="118"/>
    </location>
</feature>
<feature type="transmembrane region" description="Helical" evidence="7">
    <location>
        <begin position="138"/>
        <end position="163"/>
    </location>
</feature>
<reference evidence="9 10" key="1">
    <citation type="submission" date="2024-02" db="EMBL/GenBank/DDBJ databases">
        <title>Discinaceae phylogenomics.</title>
        <authorList>
            <person name="Dirks A.C."/>
            <person name="James T.Y."/>
        </authorList>
    </citation>
    <scope>NUCLEOTIDE SEQUENCE [LARGE SCALE GENOMIC DNA]</scope>
    <source>
        <strain evidence="9 10">ACD0624</strain>
    </source>
</reference>
<gene>
    <name evidence="9" type="ORF">Q9L58_004451</name>
</gene>
<evidence type="ECO:0000256" key="3">
    <source>
        <dbReference type="ARBA" id="ARBA00022989"/>
    </source>
</evidence>
<name>A0ABR3GL08_9PEZI</name>